<dbReference type="InterPro" id="IPR014780">
    <property type="entry name" value="tRNA_psdUridine_synth_TruB"/>
</dbReference>
<evidence type="ECO:0000256" key="4">
    <source>
        <dbReference type="ARBA" id="ARBA00023235"/>
    </source>
</evidence>
<dbReference type="EC" id="5.4.99.25" evidence="5"/>
<evidence type="ECO:0000259" key="8">
    <source>
        <dbReference type="Pfam" id="PF16198"/>
    </source>
</evidence>
<dbReference type="Gene3D" id="3.30.2350.10">
    <property type="entry name" value="Pseudouridine synthase"/>
    <property type="match status" value="1"/>
</dbReference>
<dbReference type="Pfam" id="PF16198">
    <property type="entry name" value="TruB_C_2"/>
    <property type="match status" value="1"/>
</dbReference>
<dbReference type="CDD" id="cd21152">
    <property type="entry name" value="PUA_TruB_bacterial"/>
    <property type="match status" value="1"/>
</dbReference>
<feature type="domain" description="Pseudouridine synthase II N-terminal" evidence="6">
    <location>
        <begin position="33"/>
        <end position="179"/>
    </location>
</feature>
<comment type="function">
    <text evidence="5">Responsible for synthesis of pseudouridine from uracil-55 in the psi GC loop of transfer RNAs.</text>
</comment>
<organism evidence="9">
    <name type="scientific">uncultured Thiotrichaceae bacterium</name>
    <dbReference type="NCBI Taxonomy" id="298394"/>
    <lineage>
        <taxon>Bacteria</taxon>
        <taxon>Pseudomonadati</taxon>
        <taxon>Pseudomonadota</taxon>
        <taxon>Gammaproteobacteria</taxon>
        <taxon>Thiotrichales</taxon>
        <taxon>Thiotrichaceae</taxon>
        <taxon>environmental samples</taxon>
    </lineage>
</organism>
<dbReference type="GO" id="GO:0160148">
    <property type="term" value="F:tRNA pseudouridine(55) synthase activity"/>
    <property type="evidence" value="ECO:0007669"/>
    <property type="project" value="UniProtKB-EC"/>
</dbReference>
<dbReference type="GO" id="GO:0016829">
    <property type="term" value="F:lyase activity"/>
    <property type="evidence" value="ECO:0007669"/>
    <property type="project" value="UniProtKB-KW"/>
</dbReference>
<dbReference type="NCBIfam" id="TIGR00431">
    <property type="entry name" value="TruB"/>
    <property type="match status" value="1"/>
</dbReference>
<protein>
    <recommendedName>
        <fullName evidence="5">tRNA pseudouridine synthase B</fullName>
        <ecNumber evidence="5">5.4.99.25</ecNumber>
    </recommendedName>
    <alternativeName>
        <fullName evidence="5">tRNA pseudouridine(55) synthase</fullName>
        <shortName evidence="5">Psi55 synthase</shortName>
    </alternativeName>
    <alternativeName>
        <fullName evidence="5">tRNA pseudouridylate synthase</fullName>
    </alternativeName>
    <alternativeName>
        <fullName evidence="5">tRNA-uridine isomerase</fullName>
    </alternativeName>
</protein>
<evidence type="ECO:0000313" key="9">
    <source>
        <dbReference type="EMBL" id="CAA6829953.1"/>
    </source>
</evidence>
<dbReference type="Gene3D" id="2.30.130.10">
    <property type="entry name" value="PUA domain"/>
    <property type="match status" value="1"/>
</dbReference>
<name>A0A6S6UN37_9GAMM</name>
<dbReference type="GO" id="GO:1990481">
    <property type="term" value="P:mRNA pseudouridine synthesis"/>
    <property type="evidence" value="ECO:0007669"/>
    <property type="project" value="TreeGrafter"/>
</dbReference>
<sequence>MARRNFRKLDGILLLDKSLGASSNRVLQDARFLYQAAKAGHTGSLDPLASGMLPVCFGEATKVSAFLLDADKCYVTTAQLGAMSDTGDAEGTLFDQKDVPAFTEAEIEAVLECFRGPIQQIPPMYSALKKDGQPLYKLARQGVEIERESRPVIIHELILKGFTADTLSLEVRCSKGTYIRTLVEDIGKALKCGAYVSMLRRTEVSPFNDLPMYTFDSLKASFEQGGMSALDEYLLPMDQALPHLPALTLNDDDLGRLRQGQKLSLKVFPDGAPEQREIIRIYDASGVFSGLGEVTELALKPKRMLAC</sequence>
<comment type="similarity">
    <text evidence="2 5">Belongs to the pseudouridine synthase TruB family. Type 1 subfamily.</text>
</comment>
<dbReference type="InterPro" id="IPR036974">
    <property type="entry name" value="PUA_sf"/>
</dbReference>
<evidence type="ECO:0000256" key="3">
    <source>
        <dbReference type="ARBA" id="ARBA00022694"/>
    </source>
</evidence>
<evidence type="ECO:0000259" key="6">
    <source>
        <dbReference type="Pfam" id="PF01509"/>
    </source>
</evidence>
<dbReference type="CDD" id="cd02573">
    <property type="entry name" value="PseudoU_synth_EcTruB"/>
    <property type="match status" value="1"/>
</dbReference>
<accession>A0A6S6UN37</accession>
<dbReference type="AlphaFoldDB" id="A0A6S6UN37"/>
<dbReference type="InterPro" id="IPR020103">
    <property type="entry name" value="PsdUridine_synth_cat_dom_sf"/>
</dbReference>
<dbReference type="SUPFAM" id="SSF55120">
    <property type="entry name" value="Pseudouridine synthase"/>
    <property type="match status" value="1"/>
</dbReference>
<reference evidence="9" key="1">
    <citation type="submission" date="2020-01" db="EMBL/GenBank/DDBJ databases">
        <authorList>
            <person name="Meier V. D."/>
            <person name="Meier V D."/>
        </authorList>
    </citation>
    <scope>NUCLEOTIDE SEQUENCE</scope>
    <source>
        <strain evidence="9">HLG_WM_MAG_09</strain>
    </source>
</reference>
<dbReference type="InterPro" id="IPR032819">
    <property type="entry name" value="TruB_C"/>
</dbReference>
<evidence type="ECO:0000256" key="1">
    <source>
        <dbReference type="ARBA" id="ARBA00000385"/>
    </source>
</evidence>
<dbReference type="EMBL" id="CACVAT010000555">
    <property type="protein sequence ID" value="CAA6829953.1"/>
    <property type="molecule type" value="Genomic_DNA"/>
</dbReference>
<evidence type="ECO:0000259" key="7">
    <source>
        <dbReference type="Pfam" id="PF09157"/>
    </source>
</evidence>
<comment type="catalytic activity">
    <reaction evidence="1 5">
        <text>uridine(55) in tRNA = pseudouridine(55) in tRNA</text>
        <dbReference type="Rhea" id="RHEA:42532"/>
        <dbReference type="Rhea" id="RHEA-COMP:10101"/>
        <dbReference type="Rhea" id="RHEA-COMP:10102"/>
        <dbReference type="ChEBI" id="CHEBI:65314"/>
        <dbReference type="ChEBI" id="CHEBI:65315"/>
        <dbReference type="EC" id="5.4.99.25"/>
    </reaction>
</comment>
<dbReference type="GO" id="GO:0003723">
    <property type="term" value="F:RNA binding"/>
    <property type="evidence" value="ECO:0007669"/>
    <property type="project" value="InterPro"/>
</dbReference>
<feature type="active site" description="Nucleophile" evidence="5">
    <location>
        <position position="46"/>
    </location>
</feature>
<dbReference type="InterPro" id="IPR015240">
    <property type="entry name" value="tRNA_sdUridine_synth_fam1_C"/>
</dbReference>
<evidence type="ECO:0000256" key="5">
    <source>
        <dbReference type="HAMAP-Rule" id="MF_01080"/>
    </source>
</evidence>
<dbReference type="PANTHER" id="PTHR13767">
    <property type="entry name" value="TRNA-PSEUDOURIDINE SYNTHASE"/>
    <property type="match status" value="1"/>
</dbReference>
<evidence type="ECO:0000256" key="2">
    <source>
        <dbReference type="ARBA" id="ARBA00005642"/>
    </source>
</evidence>
<feature type="domain" description="tRNA pseudouridine synthase II TruB subfamily 1 C-terminal" evidence="7">
    <location>
        <begin position="245"/>
        <end position="305"/>
    </location>
</feature>
<dbReference type="HAMAP" id="MF_01080">
    <property type="entry name" value="TruB_bact"/>
    <property type="match status" value="1"/>
</dbReference>
<dbReference type="InterPro" id="IPR002501">
    <property type="entry name" value="PsdUridine_synth_N"/>
</dbReference>
<dbReference type="GO" id="GO:0031119">
    <property type="term" value="P:tRNA pseudouridine synthesis"/>
    <property type="evidence" value="ECO:0007669"/>
    <property type="project" value="UniProtKB-UniRule"/>
</dbReference>
<dbReference type="Pfam" id="PF09157">
    <property type="entry name" value="TruB-C_2"/>
    <property type="match status" value="1"/>
</dbReference>
<dbReference type="Pfam" id="PF01509">
    <property type="entry name" value="TruB_N"/>
    <property type="match status" value="1"/>
</dbReference>
<keyword evidence="3 5" id="KW-0819">tRNA processing</keyword>
<dbReference type="PANTHER" id="PTHR13767:SF2">
    <property type="entry name" value="PSEUDOURIDYLATE SYNTHASE TRUB1"/>
    <property type="match status" value="1"/>
</dbReference>
<gene>
    <name evidence="5" type="primary">truB</name>
    <name evidence="9" type="ORF">HELGO_WM7744</name>
</gene>
<keyword evidence="9" id="KW-0456">Lyase</keyword>
<keyword evidence="4 5" id="KW-0413">Isomerase</keyword>
<proteinExistence type="inferred from homology"/>
<feature type="domain" description="tRNA pseudouridylate synthase B C-terminal" evidence="8">
    <location>
        <begin position="180"/>
        <end position="241"/>
    </location>
</feature>